<evidence type="ECO:0000256" key="1">
    <source>
        <dbReference type="ARBA" id="ARBA00004418"/>
    </source>
</evidence>
<keyword evidence="2" id="KW-0813">Transport</keyword>
<sequence length="431" mass="47575">MTGRYRASRTRADAAPPPGALDAAVLRGGMDAALRRGLTSRRAFLGAVGAVAGAAALSGCSIPGRGGNGIVTQAEIDEYWRGRTGKGHINWANWPGYMEDDRSTLKAFTRETGISVTYKEAIQEAADWFGKIQAPLAANQSIGFDLMVVTNGIQFTELVELGYLAPLDHKRLPNFARYASEKAKRRAYDPNNVFSVPYMSGMTGIAYNTKYVKEPITSVQQLFDPKYKGRVGMMSDSQELGNFGMFALGIDPEKSTEDDWKRAGDVLRSQRDKGIVRKYYEQGYIDAVTKGDVWLTMAWSGDVYTLSSPDVKFVIPKEGGTIWSDCMMLPKTAANPVDAIRLMDWLYLPQNNAPLTEFINYVTPVPGVQDVIRQEAAKADAKDRADLERLATSPLVFPSAQEYAKLRTYRPLSNAEVPRYQKVFQTISQGA</sequence>
<dbReference type="Proteomes" id="UP001595872">
    <property type="component" value="Unassembled WGS sequence"/>
</dbReference>
<comment type="caution">
    <text evidence="5">The sequence shown here is derived from an EMBL/GenBank/DDBJ whole genome shotgun (WGS) entry which is preliminary data.</text>
</comment>
<keyword evidence="3" id="KW-0732">Signal</keyword>
<dbReference type="Gene3D" id="3.40.190.10">
    <property type="entry name" value="Periplasmic binding protein-like II"/>
    <property type="match status" value="2"/>
</dbReference>
<evidence type="ECO:0000256" key="2">
    <source>
        <dbReference type="ARBA" id="ARBA00022448"/>
    </source>
</evidence>
<name>A0ABV9TS57_9ACTN</name>
<evidence type="ECO:0000256" key="4">
    <source>
        <dbReference type="ARBA" id="ARBA00022764"/>
    </source>
</evidence>
<dbReference type="PROSITE" id="PS51318">
    <property type="entry name" value="TAT"/>
    <property type="match status" value="1"/>
</dbReference>
<evidence type="ECO:0000256" key="3">
    <source>
        <dbReference type="ARBA" id="ARBA00022729"/>
    </source>
</evidence>
<dbReference type="InterPro" id="IPR001188">
    <property type="entry name" value="Sperm_putr-bd"/>
</dbReference>
<dbReference type="InterPro" id="IPR006311">
    <property type="entry name" value="TAT_signal"/>
</dbReference>
<dbReference type="PANTHER" id="PTHR30222">
    <property type="entry name" value="SPERMIDINE/PUTRESCINE-BINDING PERIPLASMIC PROTEIN"/>
    <property type="match status" value="1"/>
</dbReference>
<keyword evidence="6" id="KW-1185">Reference proteome</keyword>
<dbReference type="Pfam" id="PF13416">
    <property type="entry name" value="SBP_bac_8"/>
    <property type="match status" value="1"/>
</dbReference>
<dbReference type="RefSeq" id="WP_378252008.1">
    <property type="nucleotide sequence ID" value="NZ_JBHSIT010000001.1"/>
</dbReference>
<reference evidence="6" key="1">
    <citation type="journal article" date="2019" name="Int. J. Syst. Evol. Microbiol.">
        <title>The Global Catalogue of Microorganisms (GCM) 10K type strain sequencing project: providing services to taxonomists for standard genome sequencing and annotation.</title>
        <authorList>
            <consortium name="The Broad Institute Genomics Platform"/>
            <consortium name="The Broad Institute Genome Sequencing Center for Infectious Disease"/>
            <person name="Wu L."/>
            <person name="Ma J."/>
        </authorList>
    </citation>
    <scope>NUCLEOTIDE SEQUENCE [LARGE SCALE GENOMIC DNA]</scope>
    <source>
        <strain evidence="6">KLKA75</strain>
    </source>
</reference>
<proteinExistence type="predicted"/>
<keyword evidence="4" id="KW-0574">Periplasm</keyword>
<dbReference type="EMBL" id="JBHSIT010000001">
    <property type="protein sequence ID" value="MFC4906298.1"/>
    <property type="molecule type" value="Genomic_DNA"/>
</dbReference>
<dbReference type="InterPro" id="IPR006059">
    <property type="entry name" value="SBP"/>
</dbReference>
<organism evidence="5 6">
    <name type="scientific">Actinomadura gamaensis</name>
    <dbReference type="NCBI Taxonomy" id="1763541"/>
    <lineage>
        <taxon>Bacteria</taxon>
        <taxon>Bacillati</taxon>
        <taxon>Actinomycetota</taxon>
        <taxon>Actinomycetes</taxon>
        <taxon>Streptosporangiales</taxon>
        <taxon>Thermomonosporaceae</taxon>
        <taxon>Actinomadura</taxon>
    </lineage>
</organism>
<accession>A0ABV9TS57</accession>
<comment type="subcellular location">
    <subcellularLocation>
        <location evidence="1">Periplasm</location>
    </subcellularLocation>
</comment>
<evidence type="ECO:0000313" key="6">
    <source>
        <dbReference type="Proteomes" id="UP001595872"/>
    </source>
</evidence>
<gene>
    <name evidence="5" type="ORF">ACFPCY_03125</name>
</gene>
<dbReference type="SUPFAM" id="SSF53850">
    <property type="entry name" value="Periplasmic binding protein-like II"/>
    <property type="match status" value="1"/>
</dbReference>
<evidence type="ECO:0000313" key="5">
    <source>
        <dbReference type="EMBL" id="MFC4906298.1"/>
    </source>
</evidence>
<dbReference type="CDD" id="cd13590">
    <property type="entry name" value="PBP2_PotD_PotF_like"/>
    <property type="match status" value="1"/>
</dbReference>
<protein>
    <submittedName>
        <fullName evidence="5">Spermidine/putrescine ABC transporter substrate-binding protein</fullName>
    </submittedName>
</protein>
<dbReference type="PRINTS" id="PR00909">
    <property type="entry name" value="SPERMDNBNDNG"/>
</dbReference>
<dbReference type="PANTHER" id="PTHR30222:SF17">
    <property type="entry name" value="SPERMIDINE_PUTRESCINE-BINDING PERIPLASMIC PROTEIN"/>
    <property type="match status" value="1"/>
</dbReference>